<evidence type="ECO:0000313" key="3">
    <source>
        <dbReference type="Proteomes" id="UP000238762"/>
    </source>
</evidence>
<reference evidence="2 3" key="1">
    <citation type="submission" date="2018-02" db="EMBL/GenBank/DDBJ databases">
        <authorList>
            <person name="Cohen D.B."/>
            <person name="Kent A.D."/>
        </authorList>
    </citation>
    <scope>NUCLEOTIDE SEQUENCE [LARGE SCALE GENOMIC DNA]</scope>
    <source>
        <strain evidence="2 3">CCAP 1448/3</strain>
    </source>
</reference>
<keyword evidence="1" id="KW-0472">Membrane</keyword>
<dbReference type="RefSeq" id="WP_106291142.1">
    <property type="nucleotide sequence ID" value="NZ_CAWNTC010000190.1"/>
</dbReference>
<evidence type="ECO:0000313" key="2">
    <source>
        <dbReference type="EMBL" id="PSB00866.1"/>
    </source>
</evidence>
<organism evidence="2 3">
    <name type="scientific">Merismopedia glauca CCAP 1448/3</name>
    <dbReference type="NCBI Taxonomy" id="1296344"/>
    <lineage>
        <taxon>Bacteria</taxon>
        <taxon>Bacillati</taxon>
        <taxon>Cyanobacteriota</taxon>
        <taxon>Cyanophyceae</taxon>
        <taxon>Synechococcales</taxon>
        <taxon>Merismopediaceae</taxon>
        <taxon>Merismopedia</taxon>
    </lineage>
</organism>
<reference evidence="2 3" key="2">
    <citation type="submission" date="2018-03" db="EMBL/GenBank/DDBJ databases">
        <title>The ancient ancestry and fast evolution of plastids.</title>
        <authorList>
            <person name="Moore K.R."/>
            <person name="Magnabosco C."/>
            <person name="Momper L."/>
            <person name="Gold D.A."/>
            <person name="Bosak T."/>
            <person name="Fournier G.P."/>
        </authorList>
    </citation>
    <scope>NUCLEOTIDE SEQUENCE [LARGE SCALE GENOMIC DNA]</scope>
    <source>
        <strain evidence="2 3">CCAP 1448/3</strain>
    </source>
</reference>
<keyword evidence="3" id="KW-1185">Reference proteome</keyword>
<sequence length="216" mass="25539">MRYIFNLQRSFIKIFKDYKDWVATLFFTRDRLLSMTYLCIVNMIFFEINYWGDRRPDIISFFRVLITTYLGATYVFFAVVGFFFLDNFGKKQEINTTDLRFNGFYLTIKNTAILGLFGLFIGSLFSIFTVILYGSSQGNTIANQFIITIMILTWVSSSVMSIIKYINLRIILYFNKFLPWNCTRFLDYATERVLLQKVGSGYVFIHRLLMEHFASK</sequence>
<proteinExistence type="predicted"/>
<dbReference type="AlphaFoldDB" id="A0A2T1BXX4"/>
<keyword evidence="1" id="KW-1133">Transmembrane helix</keyword>
<dbReference type="EMBL" id="PVWJ01000152">
    <property type="protein sequence ID" value="PSB00866.1"/>
    <property type="molecule type" value="Genomic_DNA"/>
</dbReference>
<keyword evidence="1" id="KW-0812">Transmembrane</keyword>
<feature type="transmembrane region" description="Helical" evidence="1">
    <location>
        <begin position="32"/>
        <end position="52"/>
    </location>
</feature>
<comment type="caution">
    <text evidence="2">The sequence shown here is derived from an EMBL/GenBank/DDBJ whole genome shotgun (WGS) entry which is preliminary data.</text>
</comment>
<feature type="transmembrane region" description="Helical" evidence="1">
    <location>
        <begin position="106"/>
        <end position="133"/>
    </location>
</feature>
<accession>A0A2T1BXX4</accession>
<feature type="transmembrane region" description="Helical" evidence="1">
    <location>
        <begin position="145"/>
        <end position="166"/>
    </location>
</feature>
<feature type="transmembrane region" description="Helical" evidence="1">
    <location>
        <begin position="58"/>
        <end position="85"/>
    </location>
</feature>
<gene>
    <name evidence="2" type="ORF">C7B64_21235</name>
</gene>
<protein>
    <submittedName>
        <fullName evidence="2">Uncharacterized protein</fullName>
    </submittedName>
</protein>
<dbReference type="Proteomes" id="UP000238762">
    <property type="component" value="Unassembled WGS sequence"/>
</dbReference>
<name>A0A2T1BXX4_9CYAN</name>
<evidence type="ECO:0000256" key="1">
    <source>
        <dbReference type="SAM" id="Phobius"/>
    </source>
</evidence>